<dbReference type="Proteomes" id="UP000240883">
    <property type="component" value="Unassembled WGS sequence"/>
</dbReference>
<reference evidence="2 3" key="1">
    <citation type="journal article" date="2018" name="Front. Microbiol.">
        <title>Genome-Wide Analysis of Corynespora cassiicola Leaf Fall Disease Putative Effectors.</title>
        <authorList>
            <person name="Lopez D."/>
            <person name="Ribeiro S."/>
            <person name="Label P."/>
            <person name="Fumanal B."/>
            <person name="Venisse J.S."/>
            <person name="Kohler A."/>
            <person name="de Oliveira R.R."/>
            <person name="Labutti K."/>
            <person name="Lipzen A."/>
            <person name="Lail K."/>
            <person name="Bauer D."/>
            <person name="Ohm R.A."/>
            <person name="Barry K.W."/>
            <person name="Spatafora J."/>
            <person name="Grigoriev I.V."/>
            <person name="Martin F.M."/>
            <person name="Pujade-Renaud V."/>
        </authorList>
    </citation>
    <scope>NUCLEOTIDE SEQUENCE [LARGE SCALE GENOMIC DNA]</scope>
    <source>
        <strain evidence="2 3">Philippines</strain>
    </source>
</reference>
<feature type="region of interest" description="Disordered" evidence="1">
    <location>
        <begin position="1"/>
        <end position="23"/>
    </location>
</feature>
<sequence length="257" mass="28865">MDKKRLSKNSKPSSLMRDPGKASGLSKCLKRICYTSPSTRKRAETSAAKEQFFANITSSTLCKLPVELILMIGNFATDADLLSLSVSCRLFRSILAIESEKRPPLPATERKEFHKKLNKDLFSAMARVESSSRAAKPRKLLCSFCLVKHPKRMFGKDAALESPFTRACRASTALLPVCEHRSLTFAEIQDLLSKSEDKTCVRLCNHGGHCPAHMTVSTTPISMSEIFKMGEQDFTWVVHSYSKPLDEAGRRYFFFLE</sequence>
<evidence type="ECO:0000313" key="2">
    <source>
        <dbReference type="EMBL" id="PSN59337.1"/>
    </source>
</evidence>
<evidence type="ECO:0000256" key="1">
    <source>
        <dbReference type="SAM" id="MobiDB-lite"/>
    </source>
</evidence>
<protein>
    <recommendedName>
        <fullName evidence="4">F-box domain-containing protein</fullName>
    </recommendedName>
</protein>
<keyword evidence="3" id="KW-1185">Reference proteome</keyword>
<accession>A0A2T2N1M8</accession>
<dbReference type="AlphaFoldDB" id="A0A2T2N1M8"/>
<evidence type="ECO:0008006" key="4">
    <source>
        <dbReference type="Google" id="ProtNLM"/>
    </source>
</evidence>
<gene>
    <name evidence="2" type="ORF">BS50DRAFT_658744</name>
</gene>
<organism evidence="2 3">
    <name type="scientific">Corynespora cassiicola Philippines</name>
    <dbReference type="NCBI Taxonomy" id="1448308"/>
    <lineage>
        <taxon>Eukaryota</taxon>
        <taxon>Fungi</taxon>
        <taxon>Dikarya</taxon>
        <taxon>Ascomycota</taxon>
        <taxon>Pezizomycotina</taxon>
        <taxon>Dothideomycetes</taxon>
        <taxon>Pleosporomycetidae</taxon>
        <taxon>Pleosporales</taxon>
        <taxon>Corynesporascaceae</taxon>
        <taxon>Corynespora</taxon>
    </lineage>
</organism>
<name>A0A2T2N1M8_CORCC</name>
<dbReference type="OrthoDB" id="3792649at2759"/>
<proteinExistence type="predicted"/>
<dbReference type="EMBL" id="KZ678157">
    <property type="protein sequence ID" value="PSN59337.1"/>
    <property type="molecule type" value="Genomic_DNA"/>
</dbReference>
<evidence type="ECO:0000313" key="3">
    <source>
        <dbReference type="Proteomes" id="UP000240883"/>
    </source>
</evidence>